<dbReference type="Pfam" id="PF23921">
    <property type="entry name" value="DUF7260"/>
    <property type="match status" value="1"/>
</dbReference>
<evidence type="ECO:0000259" key="1">
    <source>
        <dbReference type="Pfam" id="PF23921"/>
    </source>
</evidence>
<evidence type="ECO:0000313" key="3">
    <source>
        <dbReference type="Proteomes" id="UP000196084"/>
    </source>
</evidence>
<dbReference type="Proteomes" id="UP000196084">
    <property type="component" value="Unassembled WGS sequence"/>
</dbReference>
<feature type="domain" description="DUF7260" evidence="1">
    <location>
        <begin position="13"/>
        <end position="166"/>
    </location>
</feature>
<protein>
    <recommendedName>
        <fullName evidence="1">DUF7260 domain-containing protein</fullName>
    </recommendedName>
</protein>
<dbReference type="EMBL" id="MWPH01000006">
    <property type="protein sequence ID" value="OVE82857.1"/>
    <property type="molecule type" value="Genomic_DNA"/>
</dbReference>
<dbReference type="RefSeq" id="WP_087715667.1">
    <property type="nucleotide sequence ID" value="NZ_MWPH01000006.1"/>
</dbReference>
<dbReference type="InterPro" id="IPR055684">
    <property type="entry name" value="DUF7260"/>
</dbReference>
<accession>A0A202E3R2</accession>
<sequence>MRIETPTIDLDPQQRILEREHRQITAERRAFERFSSRIVDLEVRPVHHVAGSSGSVGTVRRVTETTQAGLREVQQAYTETVMSVSHYDDVYAESWDEHMAEELSEELAVAIRTATQFDPRLQQSIVDATAQAVTRRTNLLEPINAEQAALEDVRRLITEMQGGSPRLQSWVTDLRSMC</sequence>
<proteinExistence type="predicted"/>
<dbReference type="OrthoDB" id="206489at2157"/>
<dbReference type="AlphaFoldDB" id="A0A202E3R2"/>
<evidence type="ECO:0000313" key="2">
    <source>
        <dbReference type="EMBL" id="OVE82857.1"/>
    </source>
</evidence>
<organism evidence="2 3">
    <name type="scientific">Natronolimnobius baerhuensis</name>
    <dbReference type="NCBI Taxonomy" id="253108"/>
    <lineage>
        <taxon>Archaea</taxon>
        <taxon>Methanobacteriati</taxon>
        <taxon>Methanobacteriota</taxon>
        <taxon>Stenosarchaea group</taxon>
        <taxon>Halobacteria</taxon>
        <taxon>Halobacteriales</taxon>
        <taxon>Natrialbaceae</taxon>
        <taxon>Natronolimnobius</taxon>
    </lineage>
</organism>
<comment type="caution">
    <text evidence="2">The sequence shown here is derived from an EMBL/GenBank/DDBJ whole genome shotgun (WGS) entry which is preliminary data.</text>
</comment>
<keyword evidence="3" id="KW-1185">Reference proteome</keyword>
<name>A0A202E3R2_9EURY</name>
<gene>
    <name evidence="2" type="ORF">B2G88_18930</name>
</gene>
<reference evidence="2 3" key="1">
    <citation type="submission" date="2017-02" db="EMBL/GenBank/DDBJ databases">
        <title>Natronthermophilus aegyptiacus gen. nov.,sp. nov., an aerobic, extremely halophilic alkalithermophilic archaeon isolated from the athalassohaline Wadi An Natrun, Egypt.</title>
        <authorList>
            <person name="Zhao B."/>
        </authorList>
    </citation>
    <scope>NUCLEOTIDE SEQUENCE [LARGE SCALE GENOMIC DNA]</scope>
    <source>
        <strain evidence="2 3">CGMCC 1.3597</strain>
    </source>
</reference>